<comment type="caution">
    <text evidence="4">The sequence shown here is derived from an EMBL/GenBank/DDBJ whole genome shotgun (WGS) entry which is preliminary data.</text>
</comment>
<dbReference type="InterPro" id="IPR045886">
    <property type="entry name" value="ThiF/MoeB/HesA"/>
</dbReference>
<feature type="domain" description="THIF-type NAD/FAD binding fold" evidence="2">
    <location>
        <begin position="341"/>
        <end position="450"/>
    </location>
</feature>
<gene>
    <name evidence="4" type="ORF">GCM10022232_57960</name>
</gene>
<keyword evidence="4" id="KW-0548">Nucleotidyltransferase</keyword>
<keyword evidence="4" id="KW-0808">Transferase</keyword>
<proteinExistence type="predicted"/>
<feature type="domain" description="Cap2 central linker" evidence="3">
    <location>
        <begin position="201"/>
        <end position="324"/>
    </location>
</feature>
<sequence>MTKHKPPAPALNPWQQHLLADLKALAAQQPADLRVRGSAQITPGGLAGVRISLHTAGIPHAEGGLPLGEDEEFVLVLPSTQQLPPQVLTPHSRFAGTPHVLEGYRLCIYLDAAREWDPHAGMAAVLNRLWQWLADAAANQFDAAAALYHAVGGVLHRTPDTPTIVAREPEAHRTAHTGWLTSRSAHRLDLTGRPLGEHSLRLPVLPLSHSLPLGAGHTLADLADRIDTPLLSSTTVRQKGLDSSTLLATLAHCARRNPEGTCQYLILAVPHPTLPTSPRFLLAGRLPAPASDTLRRTLCTSQNLSRLPADVRESAIEWCYLSDERAAVTTRRDAQRPVNAFHNTHVHLWGCGGIGSWAAELITRAGAARITLSDPATPITGGLLVRQNYTEADIGSAKATALAQRLRSLRDDLIVDHCPPPPAPELIEAARQADVIIDATVSVTTGRFLDLVARDPDRRAVLAQMSTDTTTASHGILTVSAPDTAQGPLAIDRATGQHVLAAPGLEPYHPLWTEPQPGDEITPTRGCSVPTFHGSAADLAGVTANLVTLLGTQLRQPVSGTHLCAQPHTGTQPAYYFVPYTPHPDDPPAPAPVPAPSHDPLPQLTSSVGT</sequence>
<evidence type="ECO:0000313" key="4">
    <source>
        <dbReference type="EMBL" id="GAA4009579.1"/>
    </source>
</evidence>
<protein>
    <submittedName>
        <fullName evidence="4">ThiF family adenylyltransferase</fullName>
    </submittedName>
</protein>
<dbReference type="EMBL" id="BAAAZX010000018">
    <property type="protein sequence ID" value="GAA4009579.1"/>
    <property type="molecule type" value="Genomic_DNA"/>
</dbReference>
<dbReference type="Pfam" id="PF14457">
    <property type="entry name" value="Prok-E2_A"/>
    <property type="match status" value="1"/>
</dbReference>
<feature type="region of interest" description="Disordered" evidence="1">
    <location>
        <begin position="580"/>
        <end position="610"/>
    </location>
</feature>
<dbReference type="InterPro" id="IPR000594">
    <property type="entry name" value="ThiF_NAD_FAD-bd"/>
</dbReference>
<dbReference type="PANTHER" id="PTHR43267:SF1">
    <property type="entry name" value="TRNA THREONYLCARBAMOYLADENOSINE DEHYDRATASE"/>
    <property type="match status" value="1"/>
</dbReference>
<dbReference type="InterPro" id="IPR058964">
    <property type="entry name" value="Cap2_linker"/>
</dbReference>
<evidence type="ECO:0000256" key="1">
    <source>
        <dbReference type="SAM" id="MobiDB-lite"/>
    </source>
</evidence>
<evidence type="ECO:0000313" key="5">
    <source>
        <dbReference type="Proteomes" id="UP001500456"/>
    </source>
</evidence>
<dbReference type="Pfam" id="PF00899">
    <property type="entry name" value="ThiF"/>
    <property type="match status" value="1"/>
</dbReference>
<organism evidence="4 5">
    <name type="scientific">Streptomyces plumbiresistens</name>
    <dbReference type="NCBI Taxonomy" id="511811"/>
    <lineage>
        <taxon>Bacteria</taxon>
        <taxon>Bacillati</taxon>
        <taxon>Actinomycetota</taxon>
        <taxon>Actinomycetes</taxon>
        <taxon>Kitasatosporales</taxon>
        <taxon>Streptomycetaceae</taxon>
        <taxon>Streptomyces</taxon>
    </lineage>
</organism>
<dbReference type="Gene3D" id="3.40.50.720">
    <property type="entry name" value="NAD(P)-binding Rossmann-like Domain"/>
    <property type="match status" value="1"/>
</dbReference>
<dbReference type="Proteomes" id="UP001500456">
    <property type="component" value="Unassembled WGS sequence"/>
</dbReference>
<dbReference type="InterPro" id="IPR032865">
    <property type="entry name" value="Prok-E2_A"/>
</dbReference>
<accession>A0ABP7SBR7</accession>
<dbReference type="Pfam" id="PF26398">
    <property type="entry name" value="Cap2_linker"/>
    <property type="match status" value="1"/>
</dbReference>
<dbReference type="SUPFAM" id="SSF69572">
    <property type="entry name" value="Activating enzymes of the ubiquitin-like proteins"/>
    <property type="match status" value="1"/>
</dbReference>
<name>A0ABP7SBR7_9ACTN</name>
<dbReference type="RefSeq" id="WP_345567240.1">
    <property type="nucleotide sequence ID" value="NZ_BAAAZX010000018.1"/>
</dbReference>
<evidence type="ECO:0000259" key="3">
    <source>
        <dbReference type="Pfam" id="PF26398"/>
    </source>
</evidence>
<dbReference type="GO" id="GO:0016779">
    <property type="term" value="F:nucleotidyltransferase activity"/>
    <property type="evidence" value="ECO:0007669"/>
    <property type="project" value="UniProtKB-KW"/>
</dbReference>
<keyword evidence="5" id="KW-1185">Reference proteome</keyword>
<reference evidence="5" key="1">
    <citation type="journal article" date="2019" name="Int. J. Syst. Evol. Microbiol.">
        <title>The Global Catalogue of Microorganisms (GCM) 10K type strain sequencing project: providing services to taxonomists for standard genome sequencing and annotation.</title>
        <authorList>
            <consortium name="The Broad Institute Genomics Platform"/>
            <consortium name="The Broad Institute Genome Sequencing Center for Infectious Disease"/>
            <person name="Wu L."/>
            <person name="Ma J."/>
        </authorList>
    </citation>
    <scope>NUCLEOTIDE SEQUENCE [LARGE SCALE GENOMIC DNA]</scope>
    <source>
        <strain evidence="5">JCM 16924</strain>
    </source>
</reference>
<evidence type="ECO:0000259" key="2">
    <source>
        <dbReference type="Pfam" id="PF00899"/>
    </source>
</evidence>
<dbReference type="PANTHER" id="PTHR43267">
    <property type="entry name" value="TRNA THREONYLCARBAMOYLADENOSINE DEHYDRATASE"/>
    <property type="match status" value="1"/>
</dbReference>
<dbReference type="InterPro" id="IPR035985">
    <property type="entry name" value="Ubiquitin-activating_enz"/>
</dbReference>
<feature type="compositionally biased region" description="Pro residues" evidence="1">
    <location>
        <begin position="587"/>
        <end position="599"/>
    </location>
</feature>